<protein>
    <recommendedName>
        <fullName evidence="8">Zn(2)-C6 fungal-type domain-containing protein</fullName>
    </recommendedName>
</protein>
<dbReference type="CDD" id="cd00067">
    <property type="entry name" value="GAL4"/>
    <property type="match status" value="1"/>
</dbReference>
<evidence type="ECO:0000256" key="4">
    <source>
        <dbReference type="ARBA" id="ARBA00023125"/>
    </source>
</evidence>
<dbReference type="SMART" id="SM00066">
    <property type="entry name" value="GAL4"/>
    <property type="match status" value="1"/>
</dbReference>
<dbReference type="Gene3D" id="4.10.240.10">
    <property type="entry name" value="Zn(2)-C6 fungal-type DNA-binding domain"/>
    <property type="match status" value="1"/>
</dbReference>
<keyword evidence="5" id="KW-0804">Transcription</keyword>
<sequence>MLQQPKKRTRASHPKVRTGCHTCKARRVKCDEQRPACQKCLSTGRKCDGYKNNREWIVITCNAPQPVTDGFDDDRSRRHFDYFRHQAVYELSWFFDGGEWGSLVLKQSHASAAVRHAVIALACSHEDFKDNMTVAVQAPQYAYAAQHYSKAIRHLIKETSDHAQESRVRALICGLLFISIEVLRGNEVAAQRHLDSCLKIAMEAQASMGMTSIPSKPYPLEQDRSDSEAYLSEDILPMFARLDVHVSLVLGRQQHVPASIPMAWDASRHIQIEDPSMLGFQNIKQACHSMLLRANRIHQFMQSYCDLYRHRLVRPIPMEVLADKSTLYNELIYWENAVQPLLNSPDRHKTWDKLALMRIHNRTGLTLLESSLHAEECLLDNYQSIFEDIVNFTAELRDLPYSSDDESVNESESSCSRASCSPSRSDLQASPGTSRHRARCFFLLDNGVIFSLYWTALKVRDGLLRRRAISLLECSTQEGVWIGPIQAAIAKRVVEVEEQQPYEQNPSPQRTLEASDIPEYIRVHSVETDIDKLRRRARLVLLQRLNGDDGGWSERVEWVTW</sequence>
<dbReference type="PANTHER" id="PTHR36206:SF4">
    <property type="entry name" value="HYPOTHETICAL CONSERVED PROTEIN (EUROFUNG)-RELATED"/>
    <property type="match status" value="1"/>
</dbReference>
<dbReference type="SUPFAM" id="SSF57701">
    <property type="entry name" value="Zn2/Cys6 DNA-binding domain"/>
    <property type="match status" value="1"/>
</dbReference>
<dbReference type="AlphaFoldDB" id="A0A9P9IC85"/>
<evidence type="ECO:0000256" key="7">
    <source>
        <dbReference type="SAM" id="MobiDB-lite"/>
    </source>
</evidence>
<evidence type="ECO:0000259" key="8">
    <source>
        <dbReference type="PROSITE" id="PS50048"/>
    </source>
</evidence>
<keyword evidence="4" id="KW-0238">DNA-binding</keyword>
<evidence type="ECO:0000256" key="2">
    <source>
        <dbReference type="ARBA" id="ARBA00022833"/>
    </source>
</evidence>
<proteinExistence type="predicted"/>
<keyword evidence="1" id="KW-0479">Metal-binding</keyword>
<dbReference type="OrthoDB" id="2593732at2759"/>
<dbReference type="InterPro" id="IPR052360">
    <property type="entry name" value="Transcr_Regulatory_Proteins"/>
</dbReference>
<dbReference type="PANTHER" id="PTHR36206">
    <property type="entry name" value="ASPERCRYPTIN BIOSYNTHESIS CLUSTER-SPECIFIC TRANSCRIPTION REGULATOR ATNN-RELATED"/>
    <property type="match status" value="1"/>
</dbReference>
<keyword evidence="6" id="KW-0539">Nucleus</keyword>
<gene>
    <name evidence="9" type="ORF">B0J11DRAFT_584633</name>
</gene>
<organism evidence="9 10">
    <name type="scientific">Dendryphion nanum</name>
    <dbReference type="NCBI Taxonomy" id="256645"/>
    <lineage>
        <taxon>Eukaryota</taxon>
        <taxon>Fungi</taxon>
        <taxon>Dikarya</taxon>
        <taxon>Ascomycota</taxon>
        <taxon>Pezizomycotina</taxon>
        <taxon>Dothideomycetes</taxon>
        <taxon>Pleosporomycetidae</taxon>
        <taxon>Pleosporales</taxon>
        <taxon>Torulaceae</taxon>
        <taxon>Dendryphion</taxon>
    </lineage>
</organism>
<dbReference type="Pfam" id="PF00172">
    <property type="entry name" value="Zn_clus"/>
    <property type="match status" value="1"/>
</dbReference>
<evidence type="ECO:0000256" key="1">
    <source>
        <dbReference type="ARBA" id="ARBA00022723"/>
    </source>
</evidence>
<dbReference type="Pfam" id="PF11951">
    <property type="entry name" value="Fungal_trans_2"/>
    <property type="match status" value="1"/>
</dbReference>
<dbReference type="GO" id="GO:0000981">
    <property type="term" value="F:DNA-binding transcription factor activity, RNA polymerase II-specific"/>
    <property type="evidence" value="ECO:0007669"/>
    <property type="project" value="InterPro"/>
</dbReference>
<evidence type="ECO:0000256" key="3">
    <source>
        <dbReference type="ARBA" id="ARBA00023015"/>
    </source>
</evidence>
<feature type="domain" description="Zn(2)-C6 fungal-type" evidence="8">
    <location>
        <begin position="19"/>
        <end position="47"/>
    </location>
</feature>
<evidence type="ECO:0000313" key="10">
    <source>
        <dbReference type="Proteomes" id="UP000700596"/>
    </source>
</evidence>
<comment type="caution">
    <text evidence="9">The sequence shown here is derived from an EMBL/GenBank/DDBJ whole genome shotgun (WGS) entry which is preliminary data.</text>
</comment>
<evidence type="ECO:0000256" key="5">
    <source>
        <dbReference type="ARBA" id="ARBA00023163"/>
    </source>
</evidence>
<reference evidence="9" key="1">
    <citation type="journal article" date="2021" name="Nat. Commun.">
        <title>Genetic determinants of endophytism in the Arabidopsis root mycobiome.</title>
        <authorList>
            <person name="Mesny F."/>
            <person name="Miyauchi S."/>
            <person name="Thiergart T."/>
            <person name="Pickel B."/>
            <person name="Atanasova L."/>
            <person name="Karlsson M."/>
            <person name="Huettel B."/>
            <person name="Barry K.W."/>
            <person name="Haridas S."/>
            <person name="Chen C."/>
            <person name="Bauer D."/>
            <person name="Andreopoulos W."/>
            <person name="Pangilinan J."/>
            <person name="LaButti K."/>
            <person name="Riley R."/>
            <person name="Lipzen A."/>
            <person name="Clum A."/>
            <person name="Drula E."/>
            <person name="Henrissat B."/>
            <person name="Kohler A."/>
            <person name="Grigoriev I.V."/>
            <person name="Martin F.M."/>
            <person name="Hacquard S."/>
        </authorList>
    </citation>
    <scope>NUCLEOTIDE SEQUENCE</scope>
    <source>
        <strain evidence="9">MPI-CAGE-CH-0243</strain>
    </source>
</reference>
<dbReference type="GO" id="GO:0003677">
    <property type="term" value="F:DNA binding"/>
    <property type="evidence" value="ECO:0007669"/>
    <property type="project" value="UniProtKB-KW"/>
</dbReference>
<keyword evidence="10" id="KW-1185">Reference proteome</keyword>
<dbReference type="CDD" id="cd12148">
    <property type="entry name" value="fungal_TF_MHR"/>
    <property type="match status" value="1"/>
</dbReference>
<dbReference type="InterPro" id="IPR021858">
    <property type="entry name" value="Fun_TF"/>
</dbReference>
<dbReference type="PROSITE" id="PS50048">
    <property type="entry name" value="ZN2_CY6_FUNGAL_2"/>
    <property type="match status" value="1"/>
</dbReference>
<accession>A0A9P9IC85</accession>
<keyword evidence="2" id="KW-0862">Zinc</keyword>
<feature type="region of interest" description="Disordered" evidence="7">
    <location>
        <begin position="403"/>
        <end position="432"/>
    </location>
</feature>
<dbReference type="EMBL" id="JAGMWT010000017">
    <property type="protein sequence ID" value="KAH7114200.1"/>
    <property type="molecule type" value="Genomic_DNA"/>
</dbReference>
<dbReference type="PROSITE" id="PS00463">
    <property type="entry name" value="ZN2_CY6_FUNGAL_1"/>
    <property type="match status" value="1"/>
</dbReference>
<evidence type="ECO:0000256" key="6">
    <source>
        <dbReference type="ARBA" id="ARBA00023242"/>
    </source>
</evidence>
<keyword evidence="3" id="KW-0805">Transcription regulation</keyword>
<evidence type="ECO:0000313" key="9">
    <source>
        <dbReference type="EMBL" id="KAH7114200.1"/>
    </source>
</evidence>
<name>A0A9P9IC85_9PLEO</name>
<dbReference type="Proteomes" id="UP000700596">
    <property type="component" value="Unassembled WGS sequence"/>
</dbReference>
<dbReference type="GO" id="GO:0008270">
    <property type="term" value="F:zinc ion binding"/>
    <property type="evidence" value="ECO:0007669"/>
    <property type="project" value="InterPro"/>
</dbReference>
<dbReference type="InterPro" id="IPR001138">
    <property type="entry name" value="Zn2Cys6_DnaBD"/>
</dbReference>
<feature type="compositionally biased region" description="Low complexity" evidence="7">
    <location>
        <begin position="410"/>
        <end position="426"/>
    </location>
</feature>
<dbReference type="InterPro" id="IPR036864">
    <property type="entry name" value="Zn2-C6_fun-type_DNA-bd_sf"/>
</dbReference>